<keyword evidence="4" id="KW-1185">Reference proteome</keyword>
<feature type="domain" description="DUF7745" evidence="2">
    <location>
        <begin position="38"/>
        <end position="148"/>
    </location>
</feature>
<dbReference type="InterPro" id="IPR056647">
    <property type="entry name" value="DUF7745"/>
</dbReference>
<gene>
    <name evidence="3" type="ORF">Gogos_020647</name>
</gene>
<proteinExistence type="predicted"/>
<dbReference type="AlphaFoldDB" id="A0A7J9D7D1"/>
<feature type="coiled-coil region" evidence="1">
    <location>
        <begin position="237"/>
        <end position="322"/>
    </location>
</feature>
<keyword evidence="1" id="KW-0175">Coiled coil</keyword>
<dbReference type="EMBL" id="JABEZY010275123">
    <property type="protein sequence ID" value="MBA0756612.1"/>
    <property type="molecule type" value="Genomic_DNA"/>
</dbReference>
<comment type="caution">
    <text evidence="3">The sequence shown here is derived from an EMBL/GenBank/DDBJ whole genome shotgun (WGS) entry which is preliminary data.</text>
</comment>
<protein>
    <recommendedName>
        <fullName evidence="2">DUF7745 domain-containing protein</fullName>
    </recommendedName>
</protein>
<evidence type="ECO:0000256" key="1">
    <source>
        <dbReference type="SAM" id="Coils"/>
    </source>
</evidence>
<accession>A0A7J9D7D1</accession>
<dbReference type="Pfam" id="PF24924">
    <property type="entry name" value="DUF7745"/>
    <property type="match status" value="1"/>
</dbReference>
<dbReference type="PANTHER" id="PTHR48200">
    <property type="entry name" value="PROTEIN, PUTATIVE-RELATED"/>
    <property type="match status" value="1"/>
</dbReference>
<sequence length="414" mass="48550">MEKGFLHKVKENAAVRTCVTQNSLQELKEIWDQWNEEWVAARIKQKGDNKCISLKNLNDIVLAHPDVKKRVDVFVLSIYNLVVFPKVLGHVDEVVTDLFDRLDKGVTPILAILAETFRSLNVCRRASEGRFIGCAELLLAWFHNHFWKVDKVSYQGLAECEFSYKGDGYKKKIREMSNAWNQTRRMKRLAIGPMTTLEYNEWWVRRINDNIPEPSYKNSQSIEENLRVVPSELQIIKQDFERRNAELKKKIEQMEEEKMNLRLDVDVQKLEAERLRKGKAKAEEDLDSLKTNYKKLHLSMELSASFSKIEEMKERIEELETTLQNCGIWIEYLEANEDRQNEQLHYFQNQVRNRGHIMGEVVVQIRGVADHLQTLVVQADTLSVRYELESNRGQELASLLRKIRVLSIRAKLYL</sequence>
<evidence type="ECO:0000259" key="2">
    <source>
        <dbReference type="Pfam" id="PF24924"/>
    </source>
</evidence>
<dbReference type="OrthoDB" id="990598at2759"/>
<reference evidence="3 4" key="1">
    <citation type="journal article" date="2019" name="Genome Biol. Evol.">
        <title>Insights into the evolution of the New World diploid cottons (Gossypium, subgenus Houzingenia) based on genome sequencing.</title>
        <authorList>
            <person name="Grover C.E."/>
            <person name="Arick M.A. 2nd"/>
            <person name="Thrash A."/>
            <person name="Conover J.L."/>
            <person name="Sanders W.S."/>
            <person name="Peterson D.G."/>
            <person name="Frelichowski J.E."/>
            <person name="Scheffler J.A."/>
            <person name="Scheffler B.E."/>
            <person name="Wendel J.F."/>
        </authorList>
    </citation>
    <scope>NUCLEOTIDE SEQUENCE [LARGE SCALE GENOMIC DNA]</scope>
    <source>
        <strain evidence="3">5</strain>
        <tissue evidence="3">Leaf</tissue>
    </source>
</reference>
<name>A0A7J9D7D1_GOSGO</name>
<evidence type="ECO:0000313" key="4">
    <source>
        <dbReference type="Proteomes" id="UP000593579"/>
    </source>
</evidence>
<evidence type="ECO:0000313" key="3">
    <source>
        <dbReference type="EMBL" id="MBA0756612.1"/>
    </source>
</evidence>
<dbReference type="Gene3D" id="1.10.287.1490">
    <property type="match status" value="1"/>
</dbReference>
<dbReference type="PANTHER" id="PTHR48200:SF1">
    <property type="entry name" value="AMINOTRANSFERASE-LIKE PLANT MOBILE DOMAIN-CONTAINING PROTEIN"/>
    <property type="match status" value="1"/>
</dbReference>
<dbReference type="Proteomes" id="UP000593579">
    <property type="component" value="Unassembled WGS sequence"/>
</dbReference>
<organism evidence="3 4">
    <name type="scientific">Gossypium gossypioides</name>
    <name type="common">Mexican cotton</name>
    <name type="synonym">Selera gossypioides</name>
    <dbReference type="NCBI Taxonomy" id="34282"/>
    <lineage>
        <taxon>Eukaryota</taxon>
        <taxon>Viridiplantae</taxon>
        <taxon>Streptophyta</taxon>
        <taxon>Embryophyta</taxon>
        <taxon>Tracheophyta</taxon>
        <taxon>Spermatophyta</taxon>
        <taxon>Magnoliopsida</taxon>
        <taxon>eudicotyledons</taxon>
        <taxon>Gunneridae</taxon>
        <taxon>Pentapetalae</taxon>
        <taxon>rosids</taxon>
        <taxon>malvids</taxon>
        <taxon>Malvales</taxon>
        <taxon>Malvaceae</taxon>
        <taxon>Malvoideae</taxon>
        <taxon>Gossypium</taxon>
    </lineage>
</organism>